<dbReference type="Pfam" id="PF07995">
    <property type="entry name" value="GSDH"/>
    <property type="match status" value="1"/>
</dbReference>
<evidence type="ECO:0000313" key="4">
    <source>
        <dbReference type="Proteomes" id="UP001597083"/>
    </source>
</evidence>
<dbReference type="PANTHER" id="PTHR19328:SF75">
    <property type="entry name" value="ALDOSE SUGAR DEHYDROGENASE YLII"/>
    <property type="match status" value="1"/>
</dbReference>
<feature type="region of interest" description="Disordered" evidence="1">
    <location>
        <begin position="1"/>
        <end position="20"/>
    </location>
</feature>
<dbReference type="PANTHER" id="PTHR19328">
    <property type="entry name" value="HEDGEHOG-INTERACTING PROTEIN"/>
    <property type="match status" value="1"/>
</dbReference>
<name>A0ABW3CN90_9ACTN</name>
<dbReference type="Proteomes" id="UP001597083">
    <property type="component" value="Unassembled WGS sequence"/>
</dbReference>
<comment type="caution">
    <text evidence="3">The sequence shown here is derived from an EMBL/GenBank/DDBJ whole genome shotgun (WGS) entry which is preliminary data.</text>
</comment>
<evidence type="ECO:0000313" key="3">
    <source>
        <dbReference type="EMBL" id="MFD0855444.1"/>
    </source>
</evidence>
<gene>
    <name evidence="3" type="ORF">ACFQ07_24595</name>
</gene>
<sequence>AVAQDDGPIHDPIPDDPAPSGLGLVVQEVAQLPQSTPTPPELVVDPRLMRHNRINYVGEVPDRSGRLYVPDLNGKLYLLDKKTRAHKVYLDVGATFAPDFFSAQGLGQGFGFVTFHPEFAGNGKFYTVHVEAGAALTTKKPDLTPQPNTLYHGVINEWTASDPDANAFGGTRREILRIGFSGRIHGIQQIDFNPSARPGDADYGKLYLAVGDGGNGNVGANGGDPQNLAVPQGKILRIDPAGNDSSNGKYGIPSDNPFAGQAGKVGEIFAYGMRDPHRFTWDVSPLGAAPQSPGASPEKQQGGTNRMFLAHIGEHAIESIHHIEPGSNLGWSEREGAFRFDKADRCFLYPLPADDARHGYNYPVAAYDHDPSPDHPCTTDSGHAISGG</sequence>
<dbReference type="EMBL" id="JBHTIR010003588">
    <property type="protein sequence ID" value="MFD0855444.1"/>
    <property type="molecule type" value="Genomic_DNA"/>
</dbReference>
<feature type="non-terminal residue" evidence="3">
    <location>
        <position position="388"/>
    </location>
</feature>
<evidence type="ECO:0000259" key="2">
    <source>
        <dbReference type="Pfam" id="PF07995"/>
    </source>
</evidence>
<protein>
    <submittedName>
        <fullName evidence="3">PQQ-dependent sugar dehydrogenase</fullName>
    </submittedName>
</protein>
<dbReference type="InterPro" id="IPR011041">
    <property type="entry name" value="Quinoprot_gluc/sorb_DH_b-prop"/>
</dbReference>
<dbReference type="InterPro" id="IPR011042">
    <property type="entry name" value="6-blade_b-propeller_TolB-like"/>
</dbReference>
<reference evidence="4" key="1">
    <citation type="journal article" date="2019" name="Int. J. Syst. Evol. Microbiol.">
        <title>The Global Catalogue of Microorganisms (GCM) 10K type strain sequencing project: providing services to taxonomists for standard genome sequencing and annotation.</title>
        <authorList>
            <consortium name="The Broad Institute Genomics Platform"/>
            <consortium name="The Broad Institute Genome Sequencing Center for Infectious Disease"/>
            <person name="Wu L."/>
            <person name="Ma J."/>
        </authorList>
    </citation>
    <scope>NUCLEOTIDE SEQUENCE [LARGE SCALE GENOMIC DNA]</scope>
    <source>
        <strain evidence="4">JCM 31696</strain>
    </source>
</reference>
<dbReference type="InterPro" id="IPR012938">
    <property type="entry name" value="Glc/Sorbosone_DH"/>
</dbReference>
<proteinExistence type="predicted"/>
<feature type="domain" description="Glucose/Sorbosone dehydrogenase" evidence="2">
    <location>
        <begin position="65"/>
        <end position="282"/>
    </location>
</feature>
<evidence type="ECO:0000256" key="1">
    <source>
        <dbReference type="SAM" id="MobiDB-lite"/>
    </source>
</evidence>
<feature type="non-terminal residue" evidence="3">
    <location>
        <position position="1"/>
    </location>
</feature>
<keyword evidence="4" id="KW-1185">Reference proteome</keyword>
<organism evidence="3 4">
    <name type="scientific">Actinomadura adrarensis</name>
    <dbReference type="NCBI Taxonomy" id="1819600"/>
    <lineage>
        <taxon>Bacteria</taxon>
        <taxon>Bacillati</taxon>
        <taxon>Actinomycetota</taxon>
        <taxon>Actinomycetes</taxon>
        <taxon>Streptosporangiales</taxon>
        <taxon>Thermomonosporaceae</taxon>
        <taxon>Actinomadura</taxon>
    </lineage>
</organism>
<dbReference type="SUPFAM" id="SSF50952">
    <property type="entry name" value="Soluble quinoprotein glucose dehydrogenase"/>
    <property type="match status" value="1"/>
</dbReference>
<accession>A0ABW3CN90</accession>
<dbReference type="Gene3D" id="2.120.10.30">
    <property type="entry name" value="TolB, C-terminal domain"/>
    <property type="match status" value="1"/>
</dbReference>